<evidence type="ECO:0000256" key="2">
    <source>
        <dbReference type="ARBA" id="ARBA00010701"/>
    </source>
</evidence>
<dbReference type="Pfam" id="PF00151">
    <property type="entry name" value="Lipase"/>
    <property type="match status" value="1"/>
</dbReference>
<dbReference type="Gene3D" id="3.40.50.1820">
    <property type="entry name" value="alpha/beta hydrolase"/>
    <property type="match status" value="1"/>
</dbReference>
<dbReference type="STRING" id="151549.A0A4C1U0X1"/>
<dbReference type="OrthoDB" id="199913at2759"/>
<dbReference type="GO" id="GO:0016042">
    <property type="term" value="P:lipid catabolic process"/>
    <property type="evidence" value="ECO:0007669"/>
    <property type="project" value="TreeGrafter"/>
</dbReference>
<dbReference type="InterPro" id="IPR029058">
    <property type="entry name" value="AB_hydrolase_fold"/>
</dbReference>
<evidence type="ECO:0000313" key="6">
    <source>
        <dbReference type="EMBL" id="GBP20013.1"/>
    </source>
</evidence>
<dbReference type="InterPro" id="IPR013818">
    <property type="entry name" value="Lipase"/>
</dbReference>
<organism evidence="6 7">
    <name type="scientific">Eumeta variegata</name>
    <name type="common">Bagworm moth</name>
    <name type="synonym">Eumeta japonica</name>
    <dbReference type="NCBI Taxonomy" id="151549"/>
    <lineage>
        <taxon>Eukaryota</taxon>
        <taxon>Metazoa</taxon>
        <taxon>Ecdysozoa</taxon>
        <taxon>Arthropoda</taxon>
        <taxon>Hexapoda</taxon>
        <taxon>Insecta</taxon>
        <taxon>Pterygota</taxon>
        <taxon>Neoptera</taxon>
        <taxon>Endopterygota</taxon>
        <taxon>Lepidoptera</taxon>
        <taxon>Glossata</taxon>
        <taxon>Ditrysia</taxon>
        <taxon>Tineoidea</taxon>
        <taxon>Psychidae</taxon>
        <taxon>Oiketicinae</taxon>
        <taxon>Eumeta</taxon>
    </lineage>
</organism>
<dbReference type="PANTHER" id="PTHR11610">
    <property type="entry name" value="LIPASE"/>
    <property type="match status" value="1"/>
</dbReference>
<dbReference type="GO" id="GO:0005615">
    <property type="term" value="C:extracellular space"/>
    <property type="evidence" value="ECO:0007669"/>
    <property type="project" value="TreeGrafter"/>
</dbReference>
<dbReference type="EMBL" id="BGZK01000114">
    <property type="protein sequence ID" value="GBP20013.1"/>
    <property type="molecule type" value="Genomic_DNA"/>
</dbReference>
<comment type="caution">
    <text evidence="6">The sequence shown here is derived from an EMBL/GenBank/DDBJ whole genome shotgun (WGS) entry which is preliminary data.</text>
</comment>
<name>A0A4C1U0X1_EUMVA</name>
<sequence length="242" mass="26174">MQLFPSEVIYIVTPSSKECEQARLLSYCEGVARFVNWLNSATGATANQYHIVGHSLGGHQAGIVARNVNGNVAYITALDPAQPGWITNDHKLRGSDSSYTEVIHTNAGVLGYLGTLGHTDFYPNGGINMPGCSSQDCDHSRRRFANDRVVSKWLFGNMNSLSESTAGRKLTRAAPFVTCYHYLAESLTSGIFTGRRCATYIAAMTGNCLLWGNLVMGGLVPKTGQSGIYWLETNAAPPFARG</sequence>
<evidence type="ECO:0000256" key="4">
    <source>
        <dbReference type="RuleBase" id="RU004262"/>
    </source>
</evidence>
<gene>
    <name evidence="6" type="primary">PNLIP</name>
    <name evidence="6" type="ORF">EVAR_13779_1</name>
</gene>
<comment type="subcellular location">
    <subcellularLocation>
        <location evidence="1">Secreted</location>
    </subcellularLocation>
</comment>
<dbReference type="GO" id="GO:0017171">
    <property type="term" value="F:serine hydrolase activity"/>
    <property type="evidence" value="ECO:0007669"/>
    <property type="project" value="TreeGrafter"/>
</dbReference>
<dbReference type="AlphaFoldDB" id="A0A4C1U0X1"/>
<evidence type="ECO:0000313" key="7">
    <source>
        <dbReference type="Proteomes" id="UP000299102"/>
    </source>
</evidence>
<proteinExistence type="inferred from homology"/>
<dbReference type="Proteomes" id="UP000299102">
    <property type="component" value="Unassembled WGS sequence"/>
</dbReference>
<accession>A0A4C1U0X1</accession>
<feature type="domain" description="Lipase" evidence="5">
    <location>
        <begin position="29"/>
        <end position="134"/>
    </location>
</feature>
<dbReference type="GO" id="GO:0016298">
    <property type="term" value="F:lipase activity"/>
    <property type="evidence" value="ECO:0007669"/>
    <property type="project" value="InterPro"/>
</dbReference>
<evidence type="ECO:0000256" key="1">
    <source>
        <dbReference type="ARBA" id="ARBA00004613"/>
    </source>
</evidence>
<dbReference type="PANTHER" id="PTHR11610:SF173">
    <property type="entry name" value="LIPASE DOMAIN-CONTAINING PROTEIN-RELATED"/>
    <property type="match status" value="1"/>
</dbReference>
<evidence type="ECO:0000256" key="3">
    <source>
        <dbReference type="ARBA" id="ARBA00022525"/>
    </source>
</evidence>
<dbReference type="SUPFAM" id="SSF53474">
    <property type="entry name" value="alpha/beta-Hydrolases"/>
    <property type="match status" value="1"/>
</dbReference>
<comment type="similarity">
    <text evidence="2 4">Belongs to the AB hydrolase superfamily. Lipase family.</text>
</comment>
<protein>
    <submittedName>
        <fullName evidence="6">Pancreatic triacylglycerol lipase</fullName>
    </submittedName>
</protein>
<reference evidence="6 7" key="1">
    <citation type="journal article" date="2019" name="Commun. Biol.">
        <title>The bagworm genome reveals a unique fibroin gene that provides high tensile strength.</title>
        <authorList>
            <person name="Kono N."/>
            <person name="Nakamura H."/>
            <person name="Ohtoshi R."/>
            <person name="Tomita M."/>
            <person name="Numata K."/>
            <person name="Arakawa K."/>
        </authorList>
    </citation>
    <scope>NUCLEOTIDE SEQUENCE [LARGE SCALE GENOMIC DNA]</scope>
</reference>
<evidence type="ECO:0000259" key="5">
    <source>
        <dbReference type="Pfam" id="PF00151"/>
    </source>
</evidence>
<dbReference type="InterPro" id="IPR000734">
    <property type="entry name" value="TAG_lipase"/>
</dbReference>
<keyword evidence="3" id="KW-0964">Secreted</keyword>
<keyword evidence="7" id="KW-1185">Reference proteome</keyword>